<protein>
    <submittedName>
        <fullName evidence="1">Uncharacterized protein</fullName>
    </submittedName>
</protein>
<accession>A0A9E7FJR8</accession>
<gene>
    <name evidence="1" type="ORF">MUK42_25751</name>
</gene>
<dbReference type="EMBL" id="CP097506">
    <property type="protein sequence ID" value="URD96968.1"/>
    <property type="molecule type" value="Genomic_DNA"/>
</dbReference>
<evidence type="ECO:0000313" key="1">
    <source>
        <dbReference type="EMBL" id="URD96968.1"/>
    </source>
</evidence>
<dbReference type="Proteomes" id="UP001055439">
    <property type="component" value="Chromosome 4"/>
</dbReference>
<reference evidence="1" key="1">
    <citation type="submission" date="2022-05" db="EMBL/GenBank/DDBJ databases">
        <title>The Musa troglodytarum L. genome provides insights into the mechanism of non-climacteric behaviour and enrichment of carotenoids.</title>
        <authorList>
            <person name="Wang J."/>
        </authorList>
    </citation>
    <scope>NUCLEOTIDE SEQUENCE</scope>
    <source>
        <tissue evidence="1">Leaf</tissue>
    </source>
</reference>
<organism evidence="1 2">
    <name type="scientific">Musa troglodytarum</name>
    <name type="common">fe'i banana</name>
    <dbReference type="NCBI Taxonomy" id="320322"/>
    <lineage>
        <taxon>Eukaryota</taxon>
        <taxon>Viridiplantae</taxon>
        <taxon>Streptophyta</taxon>
        <taxon>Embryophyta</taxon>
        <taxon>Tracheophyta</taxon>
        <taxon>Spermatophyta</taxon>
        <taxon>Magnoliopsida</taxon>
        <taxon>Liliopsida</taxon>
        <taxon>Zingiberales</taxon>
        <taxon>Musaceae</taxon>
        <taxon>Musa</taxon>
    </lineage>
</organism>
<keyword evidence="2" id="KW-1185">Reference proteome</keyword>
<proteinExistence type="predicted"/>
<sequence>MKGLLEIGMEDGRLLLLKLGVALKMMNLQLAVDLSMLHLLVVEETSKMGSSFYKIRKKL</sequence>
<name>A0A9E7FJR8_9LILI</name>
<dbReference type="AlphaFoldDB" id="A0A9E7FJR8"/>
<evidence type="ECO:0000313" key="2">
    <source>
        <dbReference type="Proteomes" id="UP001055439"/>
    </source>
</evidence>